<keyword evidence="2" id="KW-1185">Reference proteome</keyword>
<organism evidence="1 2">
    <name type="scientific">Avena sativa</name>
    <name type="common">Oat</name>
    <dbReference type="NCBI Taxonomy" id="4498"/>
    <lineage>
        <taxon>Eukaryota</taxon>
        <taxon>Viridiplantae</taxon>
        <taxon>Streptophyta</taxon>
        <taxon>Embryophyta</taxon>
        <taxon>Tracheophyta</taxon>
        <taxon>Spermatophyta</taxon>
        <taxon>Magnoliopsida</taxon>
        <taxon>Liliopsida</taxon>
        <taxon>Poales</taxon>
        <taxon>Poaceae</taxon>
        <taxon>BOP clade</taxon>
        <taxon>Pooideae</taxon>
        <taxon>Poodae</taxon>
        <taxon>Poeae</taxon>
        <taxon>Poeae Chloroplast Group 1 (Aveneae type)</taxon>
        <taxon>Aveninae</taxon>
        <taxon>Avena</taxon>
    </lineage>
</organism>
<protein>
    <submittedName>
        <fullName evidence="1">Uncharacterized protein</fullName>
    </submittedName>
</protein>
<evidence type="ECO:0000313" key="2">
    <source>
        <dbReference type="Proteomes" id="UP001732700"/>
    </source>
</evidence>
<name>A0ACD5YA07_AVESA</name>
<dbReference type="EnsemblPlants" id="AVESA.00010b.r2.5DG0939580.1">
    <property type="protein sequence ID" value="AVESA.00010b.r2.5DG0939580.1.CDS.1"/>
    <property type="gene ID" value="AVESA.00010b.r2.5DG0939580"/>
</dbReference>
<evidence type="ECO:0000313" key="1">
    <source>
        <dbReference type="EnsemblPlants" id="AVESA.00010b.r2.5DG0939580.1.CDS.1"/>
    </source>
</evidence>
<reference evidence="1" key="2">
    <citation type="submission" date="2025-09" db="UniProtKB">
        <authorList>
            <consortium name="EnsemblPlants"/>
        </authorList>
    </citation>
    <scope>IDENTIFICATION</scope>
</reference>
<reference evidence="1" key="1">
    <citation type="submission" date="2021-05" db="EMBL/GenBank/DDBJ databases">
        <authorList>
            <person name="Scholz U."/>
            <person name="Mascher M."/>
            <person name="Fiebig A."/>
        </authorList>
    </citation>
    <scope>NUCLEOTIDE SEQUENCE [LARGE SCALE GENOMIC DNA]</scope>
</reference>
<dbReference type="Proteomes" id="UP001732700">
    <property type="component" value="Chromosome 5D"/>
</dbReference>
<sequence length="436" mass="47465">METASPPPPWWLTTRSCDLPSGGFLEWTAFLSLSTCSLQALLSVASTGFLAVLLCLELRRFLTSRRGERFRGTLNGHADKPLLDRADEPRPPVRVGARHIVALAASTILATFYAVLLVLSIVATSPIQEAVFLALPCVAHLASAAIVASERRSRAVRHPLTLRLFWLASSALTALFAVTVVARLTSEATAFPDDPLSIAALVLSLPLPFLAVSGATGITAVVVDHAREEELENVTPYASASWASRASLAWMNPLIQLGHRATLNVSDVPSLAPRHGPERMHELFASHWSPSSGCARTLLRCFWPLVLANGALALIRLAVMYVGPTLVQGFVDFTSAPETARRPLWEGVRLVLALLAGKAMEALSSHQYNFQCQKLGMQVRGALITALYRKGLRLSCASRHEHGLGVIVNYMAVDAQQLSDMMLQMHNLWLMPLQEY</sequence>
<proteinExistence type="predicted"/>
<accession>A0ACD5YA07</accession>